<protein>
    <recommendedName>
        <fullName evidence="9">H+/Cl-antiporter ClcA</fullName>
    </recommendedName>
</protein>
<dbReference type="Pfam" id="PF00654">
    <property type="entry name" value="Voltage_CLC"/>
    <property type="match status" value="1"/>
</dbReference>
<evidence type="ECO:0000256" key="5">
    <source>
        <dbReference type="SAM" id="MobiDB-lite"/>
    </source>
</evidence>
<comment type="subcellular location">
    <subcellularLocation>
        <location evidence="1">Membrane</location>
        <topology evidence="1">Multi-pass membrane protein</topology>
    </subcellularLocation>
</comment>
<dbReference type="EMBL" id="BONH01000028">
    <property type="protein sequence ID" value="GIG00348.1"/>
    <property type="molecule type" value="Genomic_DNA"/>
</dbReference>
<feature type="transmembrane region" description="Helical" evidence="6">
    <location>
        <begin position="396"/>
        <end position="425"/>
    </location>
</feature>
<keyword evidence="2 6" id="KW-0812">Transmembrane</keyword>
<evidence type="ECO:0000256" key="2">
    <source>
        <dbReference type="ARBA" id="ARBA00022692"/>
    </source>
</evidence>
<dbReference type="InterPro" id="IPR014743">
    <property type="entry name" value="Cl-channel_core"/>
</dbReference>
<feature type="transmembrane region" description="Helical" evidence="6">
    <location>
        <begin position="136"/>
        <end position="153"/>
    </location>
</feature>
<feature type="transmembrane region" description="Helical" evidence="6">
    <location>
        <begin position="69"/>
        <end position="91"/>
    </location>
</feature>
<gene>
    <name evidence="7" type="ORF">Cci01nite_54410</name>
</gene>
<comment type="caution">
    <text evidence="7">The sequence shown here is derived from an EMBL/GenBank/DDBJ whole genome shotgun (WGS) entry which is preliminary data.</text>
</comment>
<evidence type="ECO:0000313" key="8">
    <source>
        <dbReference type="Proteomes" id="UP000659904"/>
    </source>
</evidence>
<feature type="transmembrane region" description="Helical" evidence="6">
    <location>
        <begin position="245"/>
        <end position="266"/>
    </location>
</feature>
<feature type="transmembrane region" description="Helical" evidence="6">
    <location>
        <begin position="199"/>
        <end position="221"/>
    </location>
</feature>
<keyword evidence="8" id="KW-1185">Reference proteome</keyword>
<proteinExistence type="predicted"/>
<feature type="region of interest" description="Disordered" evidence="5">
    <location>
        <begin position="432"/>
        <end position="469"/>
    </location>
</feature>
<reference evidence="7 8" key="1">
    <citation type="submission" date="2021-01" db="EMBL/GenBank/DDBJ databases">
        <title>Whole genome shotgun sequence of Catellatospora citrea NBRC 14495.</title>
        <authorList>
            <person name="Komaki H."/>
            <person name="Tamura T."/>
        </authorList>
    </citation>
    <scope>NUCLEOTIDE SEQUENCE [LARGE SCALE GENOMIC DNA]</scope>
    <source>
        <strain evidence="7 8">NBRC 14495</strain>
    </source>
</reference>
<accession>A0A8J3P1T6</accession>
<keyword evidence="4 6" id="KW-0472">Membrane</keyword>
<dbReference type="PANTHER" id="PTHR43427">
    <property type="entry name" value="CHLORIDE CHANNEL PROTEIN CLC-E"/>
    <property type="match status" value="1"/>
</dbReference>
<dbReference type="Proteomes" id="UP000659904">
    <property type="component" value="Unassembled WGS sequence"/>
</dbReference>
<dbReference type="GO" id="GO:0015108">
    <property type="term" value="F:chloride transmembrane transporter activity"/>
    <property type="evidence" value="ECO:0007669"/>
    <property type="project" value="InterPro"/>
</dbReference>
<feature type="transmembrane region" description="Helical" evidence="6">
    <location>
        <begin position="359"/>
        <end position="390"/>
    </location>
</feature>
<dbReference type="Gene3D" id="1.10.3080.10">
    <property type="entry name" value="Clc chloride channel"/>
    <property type="match status" value="1"/>
</dbReference>
<evidence type="ECO:0000256" key="4">
    <source>
        <dbReference type="ARBA" id="ARBA00023136"/>
    </source>
</evidence>
<organism evidence="7 8">
    <name type="scientific">Catellatospora citrea</name>
    <dbReference type="NCBI Taxonomy" id="53366"/>
    <lineage>
        <taxon>Bacteria</taxon>
        <taxon>Bacillati</taxon>
        <taxon>Actinomycetota</taxon>
        <taxon>Actinomycetes</taxon>
        <taxon>Micromonosporales</taxon>
        <taxon>Micromonosporaceae</taxon>
        <taxon>Catellatospora</taxon>
    </lineage>
</organism>
<dbReference type="RefSeq" id="WP_203832105.1">
    <property type="nucleotide sequence ID" value="NZ_BONH01000028.1"/>
</dbReference>
<sequence length="469" mass="46799">MSDVAPPEAADRETALVRQPEYLRVLGIAGLLGVPVSLVAFGFLALLHESEHRLWHDLPHALTGGDTPPWWWPLPLLALAGLGVGAVARWAPGHGGHTPADGMGGPPPTPAQLPWVLVAALISLPLGAVLGPEAPLIAGGGGLALLAAHVFGIEPGSRPAMVVSGAGAAAAIAAIFGSPVVAAVLLIEMVQLSGAALSAVVIPCLLAAGVGSIVFTGLGLWSGLPIGTLNLPIPATPVRPDLGDLLWALPLAVVAAVGIRLVRGLAKSLAPRVAARPLEMTVLAALGVGACAAAYGLITGRSPAEVALSGQQTLAAMAADPTVWPEAALLVMVLCKGLGYALSLAALRGGPIFPAVTLGGVLGVLAAPLPGFGAVPAMAAGMAAATVAMLPLPVSAVVLVVLLLGPAGFSMTPVVLLATVVAFMTEQLVEHGLTRRRPAPPPPTPTPPSPSPATLKESRPPETPDAATL</sequence>
<evidence type="ECO:0000256" key="1">
    <source>
        <dbReference type="ARBA" id="ARBA00004141"/>
    </source>
</evidence>
<feature type="transmembrane region" description="Helical" evidence="6">
    <location>
        <begin position="25"/>
        <end position="48"/>
    </location>
</feature>
<evidence type="ECO:0000256" key="3">
    <source>
        <dbReference type="ARBA" id="ARBA00022989"/>
    </source>
</evidence>
<feature type="transmembrane region" description="Helical" evidence="6">
    <location>
        <begin position="278"/>
        <end position="298"/>
    </location>
</feature>
<keyword evidence="3 6" id="KW-1133">Transmembrane helix</keyword>
<dbReference type="SUPFAM" id="SSF81340">
    <property type="entry name" value="Clc chloride channel"/>
    <property type="match status" value="1"/>
</dbReference>
<feature type="transmembrane region" description="Helical" evidence="6">
    <location>
        <begin position="327"/>
        <end position="347"/>
    </location>
</feature>
<feature type="transmembrane region" description="Helical" evidence="6">
    <location>
        <begin position="165"/>
        <end position="187"/>
    </location>
</feature>
<evidence type="ECO:0008006" key="9">
    <source>
        <dbReference type="Google" id="ProtNLM"/>
    </source>
</evidence>
<feature type="compositionally biased region" description="Pro residues" evidence="5">
    <location>
        <begin position="439"/>
        <end position="451"/>
    </location>
</feature>
<dbReference type="InterPro" id="IPR050368">
    <property type="entry name" value="ClC-type_chloride_channel"/>
</dbReference>
<name>A0A8J3P1T6_9ACTN</name>
<feature type="transmembrane region" description="Helical" evidence="6">
    <location>
        <begin position="111"/>
        <end position="129"/>
    </location>
</feature>
<dbReference type="AlphaFoldDB" id="A0A8J3P1T6"/>
<dbReference type="GO" id="GO:0016020">
    <property type="term" value="C:membrane"/>
    <property type="evidence" value="ECO:0007669"/>
    <property type="project" value="UniProtKB-SubCell"/>
</dbReference>
<evidence type="ECO:0000256" key="6">
    <source>
        <dbReference type="SAM" id="Phobius"/>
    </source>
</evidence>
<dbReference type="PRINTS" id="PR00762">
    <property type="entry name" value="CLCHANNEL"/>
</dbReference>
<evidence type="ECO:0000313" key="7">
    <source>
        <dbReference type="EMBL" id="GIG00348.1"/>
    </source>
</evidence>
<dbReference type="InterPro" id="IPR001807">
    <property type="entry name" value="ClC"/>
</dbReference>